<comment type="caution">
    <text evidence="2">The sequence shown here is derived from an EMBL/GenBank/DDBJ whole genome shotgun (WGS) entry which is preliminary data.</text>
</comment>
<name>A0AA39RAN4_9LECA</name>
<dbReference type="EMBL" id="JAFEKC020000002">
    <property type="protein sequence ID" value="KAK0516756.1"/>
    <property type="molecule type" value="Genomic_DNA"/>
</dbReference>
<dbReference type="Pfam" id="PF11885">
    <property type="entry name" value="DUF3405"/>
    <property type="match status" value="1"/>
</dbReference>
<keyword evidence="1" id="KW-1133">Transmembrane helix</keyword>
<reference evidence="2" key="1">
    <citation type="submission" date="2023-03" db="EMBL/GenBank/DDBJ databases">
        <title>Complete genome of Cladonia borealis.</title>
        <authorList>
            <person name="Park H."/>
        </authorList>
    </citation>
    <scope>NUCLEOTIDE SEQUENCE</scope>
    <source>
        <strain evidence="2">ANT050790</strain>
    </source>
</reference>
<dbReference type="AlphaFoldDB" id="A0AA39RAN4"/>
<keyword evidence="3" id="KW-1185">Reference proteome</keyword>
<organism evidence="2 3">
    <name type="scientific">Cladonia borealis</name>
    <dbReference type="NCBI Taxonomy" id="184061"/>
    <lineage>
        <taxon>Eukaryota</taxon>
        <taxon>Fungi</taxon>
        <taxon>Dikarya</taxon>
        <taxon>Ascomycota</taxon>
        <taxon>Pezizomycotina</taxon>
        <taxon>Lecanoromycetes</taxon>
        <taxon>OSLEUM clade</taxon>
        <taxon>Lecanoromycetidae</taxon>
        <taxon>Lecanorales</taxon>
        <taxon>Lecanorineae</taxon>
        <taxon>Cladoniaceae</taxon>
        <taxon>Cladonia</taxon>
    </lineage>
</organism>
<keyword evidence="1" id="KW-0812">Transmembrane</keyword>
<dbReference type="PANTHER" id="PTHR36205:SF4">
    <property type="match status" value="1"/>
</dbReference>
<evidence type="ECO:0000313" key="2">
    <source>
        <dbReference type="EMBL" id="KAK0516756.1"/>
    </source>
</evidence>
<protein>
    <submittedName>
        <fullName evidence="2">Uncharacterized protein</fullName>
    </submittedName>
</protein>
<dbReference type="PANTHER" id="PTHR36205">
    <property type="entry name" value="CHROMOSOME 19, WHOLE GENOME SHOTGUN SEQUENCE"/>
    <property type="match status" value="1"/>
</dbReference>
<proteinExistence type="predicted"/>
<evidence type="ECO:0000256" key="1">
    <source>
        <dbReference type="SAM" id="Phobius"/>
    </source>
</evidence>
<dbReference type="Proteomes" id="UP001166286">
    <property type="component" value="Unassembled WGS sequence"/>
</dbReference>
<dbReference type="InterPro" id="IPR021822">
    <property type="entry name" value="DUF3405"/>
</dbReference>
<keyword evidence="1" id="KW-0472">Membrane</keyword>
<gene>
    <name evidence="2" type="ORF">JMJ35_001359</name>
</gene>
<accession>A0AA39RAN4</accession>
<feature type="transmembrane region" description="Helical" evidence="1">
    <location>
        <begin position="6"/>
        <end position="27"/>
    </location>
</feature>
<evidence type="ECO:0000313" key="3">
    <source>
        <dbReference type="Proteomes" id="UP001166286"/>
    </source>
</evidence>
<sequence length="665" mass="76833">MSPLTGPYSITKWILLAAIAVVSVWIWRQHDQLRAYQLPTSQTSSGFIPSKLYETEAVKCTDHEATELQPAPPTPDAPLVPAFKGSAKGLASDIYNPYPEYNTRHWRKKWKGSHAPCMGPRGVNVNDNPDDMVKARRKKEKGRIPRKTSIGLSLTEDPAPRPIIGSYRETGLESDFCFDRHARYDPYGYEDEFPDAEEPHVESPKVEWKDVRWGQLQRDCLAKNEDRYEPLEHSIRSKFWLPTTADQEGLNNTLVFGSNESNDAQSYRFWQQNRQSYKKKTALVLRTWDGNEWTIDTMQYIRSLIMELALHSGAEYEVIILVEVKNVTIPIFEDEEAYRQTLLKAVPDELSDVTILFNRKLLEKWYPKIGAHDPKTSQTSHMHMPLELLSLLRPDIEFFWQAELDARYTAHHYHHFETIRTWAANEPRRLQWERASRYYVPSVHGTWSNFSQTIANITKDGGVWGPVKTTGIEPIGPKPPTATPEEDDFVWGVGEEADFICLSTVFDVEGSGFIFRNAKDRYPDGRKTPARATATVPITRFSKRLLRAMHHGQVKLGVHMFPEMYPESTAVHHGLKLVVFPMPVYMDYAKSPEEIERNFNANEGKTLLNSPYKYPDIWRRMTYWHTMDRKTNFPDELYKRWMGYSNDPLERLCLPGIVLHPVKGV</sequence>